<keyword evidence="9" id="KW-1185">Reference proteome</keyword>
<dbReference type="GO" id="GO:0008198">
    <property type="term" value="F:ferrous iron binding"/>
    <property type="evidence" value="ECO:0007669"/>
    <property type="project" value="TreeGrafter"/>
</dbReference>
<dbReference type="EMBL" id="BLLK01000045">
    <property type="protein sequence ID" value="GFH52473.1"/>
    <property type="molecule type" value="Genomic_DNA"/>
</dbReference>
<dbReference type="Gene3D" id="2.60.120.620">
    <property type="entry name" value="q2cbj1_9rhob like domain"/>
    <property type="match status" value="1"/>
</dbReference>
<keyword evidence="2" id="KW-0479">Metal-binding</keyword>
<dbReference type="InterPro" id="IPR044862">
    <property type="entry name" value="Pro_4_hyd_alph_FE2OG_OXY"/>
</dbReference>
<keyword evidence="5" id="KW-0560">Oxidoreductase</keyword>
<dbReference type="SMART" id="SM00702">
    <property type="entry name" value="P4Hc"/>
    <property type="match status" value="1"/>
</dbReference>
<evidence type="ECO:0000256" key="5">
    <source>
        <dbReference type="ARBA" id="ARBA00023002"/>
    </source>
</evidence>
<evidence type="ECO:0000313" key="9">
    <source>
        <dbReference type="Proteomes" id="UP001054902"/>
    </source>
</evidence>
<dbReference type="Proteomes" id="UP001054902">
    <property type="component" value="Unassembled WGS sequence"/>
</dbReference>
<evidence type="ECO:0000259" key="7">
    <source>
        <dbReference type="PROSITE" id="PS51471"/>
    </source>
</evidence>
<evidence type="ECO:0000256" key="3">
    <source>
        <dbReference type="ARBA" id="ARBA00022896"/>
    </source>
</evidence>
<accession>A0AAD3H753</accession>
<evidence type="ECO:0000313" key="8">
    <source>
        <dbReference type="EMBL" id="GFH52473.1"/>
    </source>
</evidence>
<dbReference type="PANTHER" id="PTHR12907">
    <property type="entry name" value="EGL NINE HOMOLOG-RELATED"/>
    <property type="match status" value="1"/>
</dbReference>
<feature type="domain" description="Fe2OG dioxygenase" evidence="7">
    <location>
        <begin position="156"/>
        <end position="274"/>
    </location>
</feature>
<dbReference type="InterPro" id="IPR005123">
    <property type="entry name" value="Oxoglu/Fe-dep_dioxygenase_dom"/>
</dbReference>
<dbReference type="GO" id="GO:0031418">
    <property type="term" value="F:L-ascorbic acid binding"/>
    <property type="evidence" value="ECO:0007669"/>
    <property type="project" value="UniProtKB-KW"/>
</dbReference>
<dbReference type="PANTHER" id="PTHR12907:SF26">
    <property type="entry name" value="HIF PROLYL HYDROXYLASE, ISOFORM C"/>
    <property type="match status" value="1"/>
</dbReference>
<protein>
    <recommendedName>
        <fullName evidence="7">Fe2OG dioxygenase domain-containing protein</fullName>
    </recommendedName>
</protein>
<evidence type="ECO:0000256" key="2">
    <source>
        <dbReference type="ARBA" id="ARBA00022723"/>
    </source>
</evidence>
<evidence type="ECO:0000256" key="1">
    <source>
        <dbReference type="ARBA" id="ARBA00001961"/>
    </source>
</evidence>
<comment type="cofactor">
    <cofactor evidence="1">
        <name>L-ascorbate</name>
        <dbReference type="ChEBI" id="CHEBI:38290"/>
    </cofactor>
</comment>
<dbReference type="AlphaFoldDB" id="A0AAD3H753"/>
<organism evidence="8 9">
    <name type="scientific">Chaetoceros tenuissimus</name>
    <dbReference type="NCBI Taxonomy" id="426638"/>
    <lineage>
        <taxon>Eukaryota</taxon>
        <taxon>Sar</taxon>
        <taxon>Stramenopiles</taxon>
        <taxon>Ochrophyta</taxon>
        <taxon>Bacillariophyta</taxon>
        <taxon>Coscinodiscophyceae</taxon>
        <taxon>Chaetocerotophycidae</taxon>
        <taxon>Chaetocerotales</taxon>
        <taxon>Chaetocerotaceae</taxon>
        <taxon>Chaetoceros</taxon>
    </lineage>
</organism>
<comment type="caution">
    <text evidence="8">The sequence shown here is derived from an EMBL/GenBank/DDBJ whole genome shotgun (WGS) entry which is preliminary data.</text>
</comment>
<dbReference type="InterPro" id="IPR051559">
    <property type="entry name" value="HIF_prolyl_hydroxylases"/>
</dbReference>
<keyword evidence="4" id="KW-0223">Dioxygenase</keyword>
<sequence length="282" mass="32218">MNSFVSKFARRLSFDSVMGGTVATIGTVVLMEAYFRTDLGDAETSKACRYPPTSTILTKDHIRELERNNMVVIHNVLTPTMLQGARNSIQKMGKIFDSDNHSNDEDVRRDATCVIRESDAKFQHGHDSLIHCIKLLRGVPYLLDRFQYNVSSSFNVPKQCQLSRYISDGQLYGYKRHLDRCTESLSEMGLLGWLRASDYRHRSVTCILYLNSPDWNSGGNLRCYRGKETVEERETFTDVNPTGGTLIIFDSEKVEHEVLPSTKDRYALTLWINGERKEVIDT</sequence>
<name>A0AAD3H753_9STRA</name>
<dbReference type="PROSITE" id="PS51471">
    <property type="entry name" value="FE2OG_OXY"/>
    <property type="match status" value="1"/>
</dbReference>
<dbReference type="GO" id="GO:0031543">
    <property type="term" value="F:peptidyl-proline dioxygenase activity"/>
    <property type="evidence" value="ECO:0007669"/>
    <property type="project" value="TreeGrafter"/>
</dbReference>
<evidence type="ECO:0000256" key="4">
    <source>
        <dbReference type="ARBA" id="ARBA00022964"/>
    </source>
</evidence>
<keyword evidence="3" id="KW-0847">Vitamin C</keyword>
<keyword evidence="6" id="KW-0408">Iron</keyword>
<evidence type="ECO:0000256" key="6">
    <source>
        <dbReference type="ARBA" id="ARBA00023004"/>
    </source>
</evidence>
<dbReference type="InterPro" id="IPR006620">
    <property type="entry name" value="Pro_4_hyd_alph"/>
</dbReference>
<reference evidence="8 9" key="1">
    <citation type="journal article" date="2021" name="Sci. Rep.">
        <title>The genome of the diatom Chaetoceros tenuissimus carries an ancient integrated fragment of an extant virus.</title>
        <authorList>
            <person name="Hongo Y."/>
            <person name="Kimura K."/>
            <person name="Takaki Y."/>
            <person name="Yoshida Y."/>
            <person name="Baba S."/>
            <person name="Kobayashi G."/>
            <person name="Nagasaki K."/>
            <person name="Hano T."/>
            <person name="Tomaru Y."/>
        </authorList>
    </citation>
    <scope>NUCLEOTIDE SEQUENCE [LARGE SCALE GENOMIC DNA]</scope>
    <source>
        <strain evidence="8 9">NIES-3715</strain>
    </source>
</reference>
<gene>
    <name evidence="8" type="ORF">CTEN210_08949</name>
</gene>
<dbReference type="Pfam" id="PF13640">
    <property type="entry name" value="2OG-FeII_Oxy_3"/>
    <property type="match status" value="1"/>
</dbReference>
<dbReference type="GO" id="GO:0071456">
    <property type="term" value="P:cellular response to hypoxia"/>
    <property type="evidence" value="ECO:0007669"/>
    <property type="project" value="TreeGrafter"/>
</dbReference>
<proteinExistence type="predicted"/>